<keyword evidence="5" id="KW-1185">Reference proteome</keyword>
<dbReference type="AlphaFoldDB" id="A0A7D5HF37"/>
<dbReference type="PANTHER" id="PTHR10009:SF18">
    <property type="entry name" value="PROTEIN YELLOW-LIKE PROTEIN"/>
    <property type="match status" value="1"/>
</dbReference>
<feature type="signal peptide" evidence="3">
    <location>
        <begin position="1"/>
        <end position="21"/>
    </location>
</feature>
<dbReference type="SUPFAM" id="SSF101898">
    <property type="entry name" value="NHL repeat"/>
    <property type="match status" value="1"/>
</dbReference>
<dbReference type="Pfam" id="PF03022">
    <property type="entry name" value="MRJP"/>
    <property type="match status" value="1"/>
</dbReference>
<dbReference type="Proteomes" id="UP000509568">
    <property type="component" value="Chromosome"/>
</dbReference>
<gene>
    <name evidence="4" type="ORF">HWQ56_19920</name>
</gene>
<evidence type="ECO:0000256" key="2">
    <source>
        <dbReference type="ARBA" id="ARBA00022525"/>
    </source>
</evidence>
<accession>A0A7D5HF37</accession>
<reference evidence="4 5" key="1">
    <citation type="submission" date="2020-06" db="EMBL/GenBank/DDBJ databases">
        <title>Pseudomonas eucalypticola sp. nov., an endophyte of Eucalyptus dunnii leaves with biocontrol ability of eucalyptus leaf blight.</title>
        <authorList>
            <person name="Liu Y."/>
            <person name="Song Z."/>
            <person name="Zeng H."/>
            <person name="Lu M."/>
            <person name="Wang X."/>
            <person name="Lian X."/>
            <person name="Zhang Q."/>
        </authorList>
    </citation>
    <scope>NUCLEOTIDE SEQUENCE [LARGE SCALE GENOMIC DNA]</scope>
    <source>
        <strain evidence="4 5">NP-1</strain>
    </source>
</reference>
<protein>
    <recommendedName>
        <fullName evidence="6">Gluconolactonase</fullName>
    </recommendedName>
</protein>
<dbReference type="RefSeq" id="WP_158157528.1">
    <property type="nucleotide sequence ID" value="NZ_CP056030.1"/>
</dbReference>
<name>A0A7D5HF37_9PSED</name>
<evidence type="ECO:0000313" key="5">
    <source>
        <dbReference type="Proteomes" id="UP000509568"/>
    </source>
</evidence>
<dbReference type="PANTHER" id="PTHR10009">
    <property type="entry name" value="PROTEIN YELLOW-RELATED"/>
    <property type="match status" value="1"/>
</dbReference>
<dbReference type="InterPro" id="IPR017996">
    <property type="entry name" value="MRJP/yellow-related"/>
</dbReference>
<feature type="chain" id="PRO_5028878906" description="Gluconolactonase" evidence="3">
    <location>
        <begin position="22"/>
        <end position="374"/>
    </location>
</feature>
<keyword evidence="3" id="KW-0732">Signal</keyword>
<dbReference type="EMBL" id="CP056030">
    <property type="protein sequence ID" value="QKZ05930.1"/>
    <property type="molecule type" value="Genomic_DNA"/>
</dbReference>
<keyword evidence="2" id="KW-0964">Secreted</keyword>
<organism evidence="4 5">
    <name type="scientific">Pseudomonas eucalypticola</name>
    <dbReference type="NCBI Taxonomy" id="2599595"/>
    <lineage>
        <taxon>Bacteria</taxon>
        <taxon>Pseudomonadati</taxon>
        <taxon>Pseudomonadota</taxon>
        <taxon>Gammaproteobacteria</taxon>
        <taxon>Pseudomonadales</taxon>
        <taxon>Pseudomonadaceae</taxon>
        <taxon>Pseudomonas</taxon>
    </lineage>
</organism>
<proteinExistence type="predicted"/>
<comment type="subcellular location">
    <subcellularLocation>
        <location evidence="1">Secreted</location>
    </subcellularLocation>
</comment>
<evidence type="ECO:0000256" key="1">
    <source>
        <dbReference type="ARBA" id="ARBA00004613"/>
    </source>
</evidence>
<evidence type="ECO:0008006" key="6">
    <source>
        <dbReference type="Google" id="ProtNLM"/>
    </source>
</evidence>
<evidence type="ECO:0000256" key="3">
    <source>
        <dbReference type="SAM" id="SignalP"/>
    </source>
</evidence>
<dbReference type="KEGG" id="pez:HWQ56_19920"/>
<dbReference type="Gene3D" id="2.120.10.30">
    <property type="entry name" value="TolB, C-terminal domain"/>
    <property type="match status" value="1"/>
</dbReference>
<sequence>MNAMKWTLAAAVLGSLGTAQAATSGEGELVAALNNTEASGIVVTPTGRTFLTLPRAGSNHAFPSVVELVHGKQVAFPDLATTTNTGKPLTDWLVSPLGLTLAGNTLWVLDEGKRPGIDGIPDGSAKLVGIDINSRKVTKTIVFHKPFMRDSLQLNDLRIDPDHGAEGTVYISNNGYSSPSDCSLIVVDLATGKMRELFHNLPQTSPAPGFMTYVEGQPHAYSLDKPTMPQGGVNGIELSPDHKKLYWTIPTNPNYYSIDTANLSDFNRPEDALIKDIHFEGQVASNGGIAVDDQGNLYFGDASRYSVISRDSAGQFHLVGRDARLIWPDGLYWQGGYLYVTVGQWQRVPGLHGGQDLRKAPYDILRFKTAKPAR</sequence>
<evidence type="ECO:0000313" key="4">
    <source>
        <dbReference type="EMBL" id="QKZ05930.1"/>
    </source>
</evidence>
<dbReference type="GO" id="GO:0005576">
    <property type="term" value="C:extracellular region"/>
    <property type="evidence" value="ECO:0007669"/>
    <property type="project" value="UniProtKB-SubCell"/>
</dbReference>
<dbReference type="InterPro" id="IPR011042">
    <property type="entry name" value="6-blade_b-propeller_TolB-like"/>
</dbReference>